<keyword evidence="2" id="KW-0698">rRNA processing</keyword>
<dbReference type="GO" id="GO:0006364">
    <property type="term" value="P:rRNA processing"/>
    <property type="evidence" value="ECO:0007669"/>
    <property type="project" value="UniProtKB-KW"/>
</dbReference>
<feature type="domain" description="S1 motif" evidence="5">
    <location>
        <begin position="374"/>
        <end position="442"/>
    </location>
</feature>
<comment type="caution">
    <text evidence="6">The sequence shown here is derived from an EMBL/GenBank/DDBJ whole genome shotgun (WGS) entry which is preliminary data.</text>
</comment>
<dbReference type="Gene3D" id="1.25.40.10">
    <property type="entry name" value="Tetratricopeptide repeat domain"/>
    <property type="match status" value="2"/>
</dbReference>
<accession>A0A553NTL4</accession>
<dbReference type="PROSITE" id="PS50126">
    <property type="entry name" value="S1"/>
    <property type="match status" value="6"/>
</dbReference>
<keyword evidence="7" id="KW-1185">Reference proteome</keyword>
<dbReference type="SUPFAM" id="SSF50249">
    <property type="entry name" value="Nucleic acid-binding proteins"/>
    <property type="match status" value="5"/>
</dbReference>
<feature type="repeat" description="TPR" evidence="3">
    <location>
        <begin position="1251"/>
        <end position="1284"/>
    </location>
</feature>
<feature type="domain" description="S1 motif" evidence="5">
    <location>
        <begin position="548"/>
        <end position="617"/>
    </location>
</feature>
<dbReference type="Pfam" id="PF13432">
    <property type="entry name" value="TPR_16"/>
    <property type="match status" value="1"/>
</dbReference>
<protein>
    <recommendedName>
        <fullName evidence="5">S1 motif domain-containing protein</fullName>
    </recommendedName>
</protein>
<dbReference type="OrthoDB" id="412781at2759"/>
<dbReference type="InterPro" id="IPR057302">
    <property type="entry name" value="Rrp5_S1"/>
</dbReference>
<dbReference type="InterPro" id="IPR011990">
    <property type="entry name" value="TPR-like_helical_dom_sf"/>
</dbReference>
<dbReference type="Pfam" id="PF23459">
    <property type="entry name" value="S1_RRP5"/>
    <property type="match status" value="1"/>
</dbReference>
<dbReference type="Proteomes" id="UP000318571">
    <property type="component" value="Chromosome 1"/>
</dbReference>
<feature type="domain" description="S1 motif" evidence="5">
    <location>
        <begin position="459"/>
        <end position="528"/>
    </location>
</feature>
<dbReference type="Pfam" id="PF00575">
    <property type="entry name" value="S1"/>
    <property type="match status" value="2"/>
</dbReference>
<dbReference type="InterPro" id="IPR019734">
    <property type="entry name" value="TPR_rpt"/>
</dbReference>
<comment type="subcellular location">
    <subcellularLocation>
        <location evidence="1">Nucleus</location>
        <location evidence="1">Nucleolus</location>
    </subcellularLocation>
</comment>
<dbReference type="GO" id="GO:0032040">
    <property type="term" value="C:small-subunit processome"/>
    <property type="evidence" value="ECO:0007669"/>
    <property type="project" value="TreeGrafter"/>
</dbReference>
<feature type="region of interest" description="Disordered" evidence="4">
    <location>
        <begin position="1"/>
        <end position="74"/>
    </location>
</feature>
<organism evidence="6 7">
    <name type="scientific">Tigriopus californicus</name>
    <name type="common">Marine copepod</name>
    <dbReference type="NCBI Taxonomy" id="6832"/>
    <lineage>
        <taxon>Eukaryota</taxon>
        <taxon>Metazoa</taxon>
        <taxon>Ecdysozoa</taxon>
        <taxon>Arthropoda</taxon>
        <taxon>Crustacea</taxon>
        <taxon>Multicrustacea</taxon>
        <taxon>Hexanauplia</taxon>
        <taxon>Copepoda</taxon>
        <taxon>Harpacticoida</taxon>
        <taxon>Harpacticidae</taxon>
        <taxon>Tigriopus</taxon>
    </lineage>
</organism>
<evidence type="ECO:0000256" key="1">
    <source>
        <dbReference type="ARBA" id="ARBA00004604"/>
    </source>
</evidence>
<dbReference type="InterPro" id="IPR003107">
    <property type="entry name" value="HAT"/>
</dbReference>
<gene>
    <name evidence="6" type="ORF">TCAL_11652</name>
</gene>
<dbReference type="SMART" id="SM00316">
    <property type="entry name" value="S1"/>
    <property type="match status" value="8"/>
</dbReference>
<dbReference type="STRING" id="6832.A0A553NTL4"/>
<dbReference type="SMART" id="SM00386">
    <property type="entry name" value="HAT"/>
    <property type="match status" value="7"/>
</dbReference>
<dbReference type="PANTHER" id="PTHR23270:SF10">
    <property type="entry name" value="PROTEIN RRP5 HOMOLOG"/>
    <property type="match status" value="1"/>
</dbReference>
<dbReference type="PANTHER" id="PTHR23270">
    <property type="entry name" value="PROGRAMMED CELL DEATH PROTEIN 11 PRE-RRNA PROCESSING PROTEIN RRP5"/>
    <property type="match status" value="1"/>
</dbReference>
<dbReference type="EMBL" id="VCGU01000010">
    <property type="protein sequence ID" value="TRY68763.1"/>
    <property type="molecule type" value="Genomic_DNA"/>
</dbReference>
<dbReference type="PROSITE" id="PS50005">
    <property type="entry name" value="TPR"/>
    <property type="match status" value="1"/>
</dbReference>
<name>A0A553NTL4_TIGCA</name>
<keyword evidence="3" id="KW-0802">TPR repeat</keyword>
<evidence type="ECO:0000256" key="3">
    <source>
        <dbReference type="PROSITE-ProRule" id="PRU00339"/>
    </source>
</evidence>
<dbReference type="InterPro" id="IPR003029">
    <property type="entry name" value="S1_domain"/>
</dbReference>
<dbReference type="SUPFAM" id="SSF48452">
    <property type="entry name" value="TPR-like"/>
    <property type="match status" value="2"/>
</dbReference>
<dbReference type="Gene3D" id="2.40.50.140">
    <property type="entry name" value="Nucleic acid-binding proteins"/>
    <property type="match status" value="4"/>
</dbReference>
<evidence type="ECO:0000256" key="4">
    <source>
        <dbReference type="SAM" id="MobiDB-lite"/>
    </source>
</evidence>
<dbReference type="OMA" id="EAACIMQ"/>
<evidence type="ECO:0000313" key="6">
    <source>
        <dbReference type="EMBL" id="TRY68763.1"/>
    </source>
</evidence>
<dbReference type="Pfam" id="PF23240">
    <property type="entry name" value="HAT_PRP39_N"/>
    <property type="match status" value="1"/>
</dbReference>
<evidence type="ECO:0000256" key="2">
    <source>
        <dbReference type="ARBA" id="ARBA00022552"/>
    </source>
</evidence>
<reference evidence="6 7" key="1">
    <citation type="journal article" date="2018" name="Nat. Ecol. Evol.">
        <title>Genomic signatures of mitonuclear coevolution across populations of Tigriopus californicus.</title>
        <authorList>
            <person name="Barreto F.S."/>
            <person name="Watson E.T."/>
            <person name="Lima T.G."/>
            <person name="Willett C.S."/>
            <person name="Edmands S."/>
            <person name="Li W."/>
            <person name="Burton R.S."/>
        </authorList>
    </citation>
    <scope>NUCLEOTIDE SEQUENCE [LARGE SCALE GENOMIC DNA]</scope>
    <source>
        <strain evidence="6 7">San Diego</strain>
    </source>
</reference>
<dbReference type="InterPro" id="IPR012340">
    <property type="entry name" value="NA-bd_OB-fold"/>
</dbReference>
<sequence length="1432" mass="158592">MVVKAAGSAFPRGPKAAQSRSTSDGPPSARPLGPTRRTEPELFGHASHVRSQKKSSAQARRSAKAHSGAKTASEAEWVGQCQPLTFRQLSAGQVVLAAVVSVEEYQLKITLPGRLPAQVKLTRISRAYTRALKAWAQEGDETAVGLQPLTAMFRPGQPVLAAVVSVDQNERGFYHVEATLYPEAVHGGLTTALVVPGTALQCAVKSVEDHGYILESGLTGPPTFLSLTQARQYEKRALGGRALSLGELVPVVASRNQDGQLTLSADPARLAKATVEATQSLSLHALLPGVTLSATVQRILESGVRVQFGDSLSGYVTRSHLPASLSLALSDPIEVTVLYILPTVNTVFLSAYSHLRLGPRSATTTDPLEVIKIGATLSNVPVSHCTKSGLTLTLPHGFTGVVPTRHAQSSASMKTKYPVGIRVTCRVIQFDWLERAFLCSTDHSVIHQSVLQLNQLEVGAQVNCTVKEFTPTGLKVQVGKHVHGFIPSVHLSDVPLKHPERKFLPGTKIPCKVLSLNTQTKQLFLTAKSILVNEDFVPVSEFDVKFIGTVTEGVVAKISNAGMLLELFGGVKGWVPKSQLSAEPIEYPEKLFFIGQALKCKVLEVKPEAKRIILTLILGGHHKPLGSREKKAAEKLRLCQFYPCQVTQIKDDGLAVDVTESPGTVLAGFIPKLHLTDHPVVADALLKSYAVGDHIPEALCFERDVLPILSLKPILMEAVRSKTLPQSFEDLQEGVLLPGVVCLIKNYGVFLRLPIRKMTKSALVPMRTLSDFFVEDANEVVELHQTVYGKVIERDEAQTRLTMSTKVKDVKPKTDARQLSATLMASLLDDLERIKTHTGNGNLVCFKVGTTMSAEVKRVTPIGVEVNAFGTRGIITSDNLPPMEEGATLEPGDSLNVTVLNIDCDFECLELTALPEFTKKVKKSKKQQQADIPENFRVNVTIAMVKTDLNLALGVVRNGPFHGRFIHIPTRSHINDFLGFADQLKLGGFFKVIVKQSSAEHTIGVLESPLPAKKRLRAESLSQPIDETKVKKARHESESKESLLKEVAKSTETNEPMEVPADPGFVDEFDPWAEGAPKQQQISSDPNAKALKTKTHLSKKEKKALDKLEALEIAKAEQRVLDGEEAEPETAEEFDRLVLASPNSSLCWIKYMAFYMTKGQPEQAREIVRRALEKINFREDEEKFNIYMAWLNLENTLGDEEKFEEVFSQALKFNDQYKVYLQGAKIHEESGNKEQAEKLLKTLVRKFSKEPEAWQALGLFYFKQNDFKEARFTLQRSIQNLDKKQHLEITTKFAQFEFKHGEAERGKTLFETIVGNYPRRVDLWNVYVDLLVKHDEKANARVIFERMIQLNLQPKRMKSIFKKYIEFEEQENNPQAVDQIRKKALEYVEAKVGNQIQKSIEKPENDASSEDEAMDNGDDEVDDVEEAFADIE</sequence>
<dbReference type="GO" id="GO:0003723">
    <property type="term" value="F:RNA binding"/>
    <property type="evidence" value="ECO:0007669"/>
    <property type="project" value="TreeGrafter"/>
</dbReference>
<dbReference type="FunFam" id="2.40.50.140:FF:000103">
    <property type="entry name" value="protein RRP5 homolog"/>
    <property type="match status" value="2"/>
</dbReference>
<dbReference type="InterPro" id="IPR045209">
    <property type="entry name" value="Rrp5"/>
</dbReference>
<proteinExistence type="predicted"/>
<evidence type="ECO:0000259" key="5">
    <source>
        <dbReference type="PROSITE" id="PS50126"/>
    </source>
</evidence>
<feature type="domain" description="S1 motif" evidence="5">
    <location>
        <begin position="734"/>
        <end position="806"/>
    </location>
</feature>
<feature type="region of interest" description="Disordered" evidence="4">
    <location>
        <begin position="1396"/>
        <end position="1432"/>
    </location>
</feature>
<feature type="compositionally biased region" description="Acidic residues" evidence="4">
    <location>
        <begin position="1407"/>
        <end position="1432"/>
    </location>
</feature>
<feature type="domain" description="S1 motif" evidence="5">
    <location>
        <begin position="289"/>
        <end position="352"/>
    </location>
</feature>
<evidence type="ECO:0000313" key="7">
    <source>
        <dbReference type="Proteomes" id="UP000318571"/>
    </source>
</evidence>
<feature type="domain" description="S1 motif" evidence="5">
    <location>
        <begin position="849"/>
        <end position="914"/>
    </location>
</feature>